<dbReference type="RefSeq" id="WP_212508353.1">
    <property type="nucleotide sequence ID" value="NZ_CP060696.1"/>
</dbReference>
<dbReference type="EC" id="4.3.3.7" evidence="4 12"/>
<dbReference type="Proteomes" id="UP000516046">
    <property type="component" value="Chromosome"/>
</dbReference>
<evidence type="ECO:0000256" key="13">
    <source>
        <dbReference type="PIRNR" id="PIRNR001365"/>
    </source>
</evidence>
<protein>
    <recommendedName>
        <fullName evidence="4 12">4-hydroxy-tetrahydrodipicolinate synthase</fullName>
        <shortName evidence="12">HTPA synthase</shortName>
        <ecNumber evidence="4 12">4.3.3.7</ecNumber>
    </recommendedName>
</protein>
<gene>
    <name evidence="12" type="primary">dapA</name>
    <name evidence="16" type="ORF">H6X83_06735</name>
</gene>
<dbReference type="Pfam" id="PF00701">
    <property type="entry name" value="DHDPS"/>
    <property type="match status" value="1"/>
</dbReference>
<feature type="active site" description="Schiff-base intermediate with substrate" evidence="12 14">
    <location>
        <position position="165"/>
    </location>
</feature>
<evidence type="ECO:0000256" key="5">
    <source>
        <dbReference type="ARBA" id="ARBA00022490"/>
    </source>
</evidence>
<evidence type="ECO:0000256" key="7">
    <source>
        <dbReference type="ARBA" id="ARBA00022915"/>
    </source>
</evidence>
<dbReference type="InterPro" id="IPR013785">
    <property type="entry name" value="Aldolase_TIM"/>
</dbReference>
<dbReference type="Gene3D" id="3.20.20.70">
    <property type="entry name" value="Aldolase class I"/>
    <property type="match status" value="1"/>
</dbReference>
<sequence>MKNPIFTGSAVALVTPFSADGSVNYEMLGQLLDMHLAKGTDAVVLCATSGESPVLSTDEYEKILQFGVKRIAGRIPVIAGAGSNSTAHALELCKTAEAVGADALLVVTPYYNKTSQNGLVAHYTYLADRVQKPIIIYNVPSRTGVNVKPETYKRLAEHPNINGVKEANGDISSVARTIALCADEFNIYSGNDDQTLPMLSLGGKGVISVFANCMPREMHDLCVSFLHGDTKKAAELEAKFLPLMDALFMDVNPIPVKEALRLMGIDCGICRLPLVEMDSAAKQKLAAVLKTYGLIQ</sequence>
<name>A0A7G9WKS5_9FIRM</name>
<keyword evidence="6 12" id="KW-0028">Amino-acid biosynthesis</keyword>
<dbReference type="PANTHER" id="PTHR12128">
    <property type="entry name" value="DIHYDRODIPICOLINATE SYNTHASE"/>
    <property type="match status" value="1"/>
</dbReference>
<keyword evidence="7 12" id="KW-0220">Diaminopimelate biosynthesis</keyword>
<evidence type="ECO:0000256" key="14">
    <source>
        <dbReference type="PIRSR" id="PIRSR001365-1"/>
    </source>
</evidence>
<feature type="binding site" evidence="12">
    <location>
        <position position="49"/>
    </location>
    <ligand>
        <name>pyruvate</name>
        <dbReference type="ChEBI" id="CHEBI:15361"/>
    </ligand>
</feature>
<feature type="site" description="Part of a proton relay during catalysis" evidence="12">
    <location>
        <position position="48"/>
    </location>
</feature>
<comment type="pathway">
    <text evidence="2 12">Amino-acid biosynthesis; L-lysine biosynthesis via DAP pathway; (S)-tetrahydrodipicolinate from L-aspartate: step 3/4.</text>
</comment>
<feature type="binding site" evidence="12 15">
    <location>
        <position position="207"/>
    </location>
    <ligand>
        <name>pyruvate</name>
        <dbReference type="ChEBI" id="CHEBI:15361"/>
    </ligand>
</feature>
<evidence type="ECO:0000256" key="8">
    <source>
        <dbReference type="ARBA" id="ARBA00023154"/>
    </source>
</evidence>
<dbReference type="SUPFAM" id="SSF51569">
    <property type="entry name" value="Aldolase"/>
    <property type="match status" value="1"/>
</dbReference>
<dbReference type="GO" id="GO:0008840">
    <property type="term" value="F:4-hydroxy-tetrahydrodipicolinate synthase activity"/>
    <property type="evidence" value="ECO:0007669"/>
    <property type="project" value="UniProtKB-UniRule"/>
</dbReference>
<evidence type="ECO:0000256" key="10">
    <source>
        <dbReference type="ARBA" id="ARBA00023270"/>
    </source>
</evidence>
<keyword evidence="9 12" id="KW-0456">Lyase</keyword>
<evidence type="ECO:0000256" key="3">
    <source>
        <dbReference type="ARBA" id="ARBA00007592"/>
    </source>
</evidence>
<evidence type="ECO:0000256" key="9">
    <source>
        <dbReference type="ARBA" id="ARBA00023239"/>
    </source>
</evidence>
<dbReference type="EMBL" id="CP060696">
    <property type="protein sequence ID" value="QNO19287.1"/>
    <property type="molecule type" value="Genomic_DNA"/>
</dbReference>
<evidence type="ECO:0000313" key="16">
    <source>
        <dbReference type="EMBL" id="QNO19287.1"/>
    </source>
</evidence>
<dbReference type="NCBIfam" id="TIGR00674">
    <property type="entry name" value="dapA"/>
    <property type="match status" value="1"/>
</dbReference>
<dbReference type="SMART" id="SM01130">
    <property type="entry name" value="DHDPS"/>
    <property type="match status" value="1"/>
</dbReference>
<comment type="function">
    <text evidence="1 12">Catalyzes the condensation of (S)-aspartate-beta-semialdehyde [(S)-ASA] and pyruvate to 4-hydroxy-tetrahydrodipicolinate (HTPA).</text>
</comment>
<keyword evidence="8 12" id="KW-0457">Lysine biosynthesis</keyword>
<dbReference type="InterPro" id="IPR002220">
    <property type="entry name" value="DapA-like"/>
</dbReference>
<dbReference type="CDD" id="cd00950">
    <property type="entry name" value="DHDPS"/>
    <property type="match status" value="1"/>
</dbReference>
<keyword evidence="10 12" id="KW-0704">Schiff base</keyword>
<reference evidence="16 17" key="1">
    <citation type="submission" date="2020-08" db="EMBL/GenBank/DDBJ databases">
        <authorList>
            <person name="Ren C."/>
            <person name="Gu Y."/>
            <person name="Xu Y."/>
        </authorList>
    </citation>
    <scope>NUCLEOTIDE SEQUENCE [LARGE SCALE GENOMIC DNA]</scope>
    <source>
        <strain evidence="16 17">LBM18003</strain>
    </source>
</reference>
<comment type="subunit">
    <text evidence="12">Homotetramer; dimer of dimers.</text>
</comment>
<dbReference type="AlphaFoldDB" id="A0A7G9WKS5"/>
<evidence type="ECO:0000256" key="15">
    <source>
        <dbReference type="PIRSR" id="PIRSR001365-2"/>
    </source>
</evidence>
<feature type="site" description="Part of a proton relay during catalysis" evidence="12">
    <location>
        <position position="111"/>
    </location>
</feature>
<evidence type="ECO:0000256" key="11">
    <source>
        <dbReference type="ARBA" id="ARBA00047836"/>
    </source>
</evidence>
<dbReference type="InterPro" id="IPR020625">
    <property type="entry name" value="Schiff_base-form_aldolases_AS"/>
</dbReference>
<dbReference type="InterPro" id="IPR005263">
    <property type="entry name" value="DapA"/>
</dbReference>
<comment type="subcellular location">
    <subcellularLocation>
        <location evidence="12">Cytoplasm</location>
    </subcellularLocation>
</comment>
<comment type="similarity">
    <text evidence="3 12 13">Belongs to the DapA family.</text>
</comment>
<dbReference type="PANTHER" id="PTHR12128:SF66">
    <property type="entry name" value="4-HYDROXY-2-OXOGLUTARATE ALDOLASE, MITOCHONDRIAL"/>
    <property type="match status" value="1"/>
</dbReference>
<feature type="active site" description="Proton donor/acceptor" evidence="12 14">
    <location>
        <position position="137"/>
    </location>
</feature>
<dbReference type="PRINTS" id="PR00146">
    <property type="entry name" value="DHPICSNTHASE"/>
</dbReference>
<dbReference type="PROSITE" id="PS00666">
    <property type="entry name" value="DHDPS_2"/>
    <property type="match status" value="1"/>
</dbReference>
<evidence type="ECO:0000256" key="6">
    <source>
        <dbReference type="ARBA" id="ARBA00022605"/>
    </source>
</evidence>
<dbReference type="HAMAP" id="MF_00418">
    <property type="entry name" value="DapA"/>
    <property type="match status" value="1"/>
</dbReference>
<evidence type="ECO:0000256" key="12">
    <source>
        <dbReference type="HAMAP-Rule" id="MF_00418"/>
    </source>
</evidence>
<keyword evidence="17" id="KW-1185">Reference proteome</keyword>
<proteinExistence type="inferred from homology"/>
<evidence type="ECO:0000256" key="4">
    <source>
        <dbReference type="ARBA" id="ARBA00012086"/>
    </source>
</evidence>
<dbReference type="GO" id="GO:0019877">
    <property type="term" value="P:diaminopimelate biosynthetic process"/>
    <property type="evidence" value="ECO:0007669"/>
    <property type="project" value="UniProtKB-UniRule"/>
</dbReference>
<dbReference type="GO" id="GO:0005829">
    <property type="term" value="C:cytosol"/>
    <property type="evidence" value="ECO:0007669"/>
    <property type="project" value="TreeGrafter"/>
</dbReference>
<dbReference type="KEGG" id="caml:H6X83_06735"/>
<dbReference type="UniPathway" id="UPA00034">
    <property type="reaction ID" value="UER00017"/>
</dbReference>
<dbReference type="GO" id="GO:0009089">
    <property type="term" value="P:lysine biosynthetic process via diaminopimelate"/>
    <property type="evidence" value="ECO:0007669"/>
    <property type="project" value="UniProtKB-UniRule"/>
</dbReference>
<evidence type="ECO:0000256" key="1">
    <source>
        <dbReference type="ARBA" id="ARBA00003294"/>
    </source>
</evidence>
<comment type="catalytic activity">
    <reaction evidence="11 12">
        <text>L-aspartate 4-semialdehyde + pyruvate = (2S,4S)-4-hydroxy-2,3,4,5-tetrahydrodipicolinate + H2O + H(+)</text>
        <dbReference type="Rhea" id="RHEA:34171"/>
        <dbReference type="ChEBI" id="CHEBI:15361"/>
        <dbReference type="ChEBI" id="CHEBI:15377"/>
        <dbReference type="ChEBI" id="CHEBI:15378"/>
        <dbReference type="ChEBI" id="CHEBI:67139"/>
        <dbReference type="ChEBI" id="CHEBI:537519"/>
        <dbReference type="EC" id="4.3.3.7"/>
    </reaction>
</comment>
<accession>A0A7G9WKS5</accession>
<evidence type="ECO:0000313" key="17">
    <source>
        <dbReference type="Proteomes" id="UP000516046"/>
    </source>
</evidence>
<organism evidence="16 17">
    <name type="scientific">Caproicibacterium amylolyticum</name>
    <dbReference type="NCBI Taxonomy" id="2766537"/>
    <lineage>
        <taxon>Bacteria</taxon>
        <taxon>Bacillati</taxon>
        <taxon>Bacillota</taxon>
        <taxon>Clostridia</taxon>
        <taxon>Eubacteriales</taxon>
        <taxon>Oscillospiraceae</taxon>
        <taxon>Caproicibacterium</taxon>
    </lineage>
</organism>
<comment type="caution">
    <text evidence="12">Was originally thought to be a dihydrodipicolinate synthase (DHDPS), catalyzing the condensation of (S)-aspartate-beta-semialdehyde [(S)-ASA] and pyruvate to dihydrodipicolinate (DHDP). However, it was shown in E.coli that the product of the enzymatic reaction is not dihydrodipicolinate but in fact (4S)-4-hydroxy-2,3,4,5-tetrahydro-(2S)-dipicolinic acid (HTPA), and that the consecutive dehydration reaction leading to DHDP is not spontaneous but catalyzed by DapB.</text>
</comment>
<evidence type="ECO:0000256" key="2">
    <source>
        <dbReference type="ARBA" id="ARBA00005120"/>
    </source>
</evidence>
<dbReference type="PIRSF" id="PIRSF001365">
    <property type="entry name" value="DHDPS"/>
    <property type="match status" value="1"/>
</dbReference>
<keyword evidence="5 12" id="KW-0963">Cytoplasm</keyword>